<feature type="binding site" evidence="2">
    <location>
        <position position="277"/>
    </location>
    <ligand>
        <name>substrate</name>
    </ligand>
</feature>
<dbReference type="PANTHER" id="PTHR21015:SF22">
    <property type="entry name" value="GLYCOSYLTRANSFERASE"/>
    <property type="match status" value="1"/>
</dbReference>
<evidence type="ECO:0000259" key="3">
    <source>
        <dbReference type="Pfam" id="PF04101"/>
    </source>
</evidence>
<evidence type="ECO:0000313" key="4">
    <source>
        <dbReference type="EMBL" id="AFM42722.1"/>
    </source>
</evidence>
<dbReference type="InterPro" id="IPR007235">
    <property type="entry name" value="Glyco_trans_28_C"/>
</dbReference>
<dbReference type="Gene3D" id="3.40.50.2000">
    <property type="entry name" value="Glycogen Phosphorylase B"/>
    <property type="match status" value="1"/>
</dbReference>
<dbReference type="Gene3D" id="3.40.50.11190">
    <property type="match status" value="1"/>
</dbReference>
<dbReference type="HOGENOM" id="CLU_023406_0_0_9"/>
<dbReference type="OrthoDB" id="9805604at2"/>
<dbReference type="Proteomes" id="UP000002892">
    <property type="component" value="Chromosome"/>
</dbReference>
<reference evidence="4 5" key="1">
    <citation type="journal article" date="2012" name="J. Bacteriol.">
        <title>Complete genome sequences of Desulfosporosinus orientis DSM765T, Desulfosporosinus youngiae DSM17734T, Desulfosporosinus meridiei DSM13257T, and Desulfosporosinus acidiphilus DSM22704T.</title>
        <authorList>
            <person name="Pester M."/>
            <person name="Brambilla E."/>
            <person name="Alazard D."/>
            <person name="Rattei T."/>
            <person name="Weinmaier T."/>
            <person name="Han J."/>
            <person name="Lucas S."/>
            <person name="Lapidus A."/>
            <person name="Cheng J.F."/>
            <person name="Goodwin L."/>
            <person name="Pitluck S."/>
            <person name="Peters L."/>
            <person name="Ovchinnikova G."/>
            <person name="Teshima H."/>
            <person name="Detter J.C."/>
            <person name="Han C.S."/>
            <person name="Tapia R."/>
            <person name="Land M.L."/>
            <person name="Hauser L."/>
            <person name="Kyrpides N.C."/>
            <person name="Ivanova N.N."/>
            <person name="Pagani I."/>
            <person name="Huntmann M."/>
            <person name="Wei C.L."/>
            <person name="Davenport K.W."/>
            <person name="Daligault H."/>
            <person name="Chain P.S."/>
            <person name="Chen A."/>
            <person name="Mavromatis K."/>
            <person name="Markowitz V."/>
            <person name="Szeto E."/>
            <person name="Mikhailova N."/>
            <person name="Pati A."/>
            <person name="Wagner M."/>
            <person name="Woyke T."/>
            <person name="Ollivier B."/>
            <person name="Klenk H.P."/>
            <person name="Spring S."/>
            <person name="Loy A."/>
        </authorList>
    </citation>
    <scope>NUCLEOTIDE SEQUENCE [LARGE SCALE GENOMIC DNA]</scope>
    <source>
        <strain evidence="5">DSM 22704 / JCM 16185 / SJ4</strain>
    </source>
</reference>
<evidence type="ECO:0000256" key="1">
    <source>
        <dbReference type="PIRSR" id="PIRSR620023-1"/>
    </source>
</evidence>
<evidence type="ECO:0000313" key="5">
    <source>
        <dbReference type="Proteomes" id="UP000002892"/>
    </source>
</evidence>
<dbReference type="Pfam" id="PF04101">
    <property type="entry name" value="Glyco_tran_28_C"/>
    <property type="match status" value="1"/>
</dbReference>
<gene>
    <name evidence="4" type="ordered locus">Desaci_3841</name>
</gene>
<name>I4DA98_DESAJ</name>
<dbReference type="SUPFAM" id="SSF53756">
    <property type="entry name" value="UDP-Glycosyltransferase/glycogen phosphorylase"/>
    <property type="match status" value="1"/>
</dbReference>
<dbReference type="InterPro" id="IPR020023">
    <property type="entry name" value="PseG"/>
</dbReference>
<dbReference type="RefSeq" id="WP_014828709.1">
    <property type="nucleotide sequence ID" value="NC_018068.1"/>
</dbReference>
<evidence type="ECO:0000256" key="2">
    <source>
        <dbReference type="PIRSR" id="PIRSR620023-2"/>
    </source>
</evidence>
<proteinExistence type="predicted"/>
<keyword evidence="5" id="KW-1185">Reference proteome</keyword>
<dbReference type="EMBL" id="CP003639">
    <property type="protein sequence ID" value="AFM42722.1"/>
    <property type="molecule type" value="Genomic_DNA"/>
</dbReference>
<dbReference type="eggNOG" id="COG3980">
    <property type="taxonomic scope" value="Bacteria"/>
</dbReference>
<organism evidence="4 5">
    <name type="scientific">Desulfosporosinus acidiphilus (strain DSM 22704 / JCM 16185 / SJ4)</name>
    <dbReference type="NCBI Taxonomy" id="646529"/>
    <lineage>
        <taxon>Bacteria</taxon>
        <taxon>Bacillati</taxon>
        <taxon>Bacillota</taxon>
        <taxon>Clostridia</taxon>
        <taxon>Eubacteriales</taxon>
        <taxon>Desulfitobacteriaceae</taxon>
        <taxon>Desulfosporosinus</taxon>
    </lineage>
</organism>
<feature type="domain" description="Glycosyl transferase family 28 C-terminal" evidence="3">
    <location>
        <begin position="210"/>
        <end position="342"/>
    </location>
</feature>
<feature type="active site" description="Proton acceptor" evidence="1">
    <location>
        <position position="17"/>
    </location>
</feature>
<dbReference type="STRING" id="646529.Desaci_3841"/>
<dbReference type="KEGG" id="dai:Desaci_3841"/>
<sequence>MLVVIRADASQVIGSGHIMRCLTLARRLKTQGADVCFICRDLSGNLSEFIYSQGFEVYLLPRLGVNELDLTKTELPWEEPLLKLDAVQTMNVIKGLNQDIASIIVDHYRIDYRWQLYFKAQVRNIMVIDDLANRRHECDILLDQNYYPQAQGRYGGLVPETCSLFLGPRYLLLRDEFYQTQKNMRIRTGNVLNVLIFYGGADPTHETEKCLKALRDSFRQKFVLHVVTAHSNSQREMIKEICASKPNIHYHCQVSNMAELINKADLAFGAGGSNTWERCFLGLPSIVTITAKNQLETTVALSELGAICNLGWYEGVTGEALVKATKEFITEPSKLRDMANKSLELIGINNSLGIDELVKKILQD</sequence>
<dbReference type="PANTHER" id="PTHR21015">
    <property type="entry name" value="UDP-N-ACETYLGLUCOSAMINE--N-ACETYLMURAMYL-(PENTAPEPTIDE) PYROPHOSPHORYL-UNDECAPRENOL N-ACETYLGLUCOSAMINE TRANSFERASE 1"/>
    <property type="match status" value="1"/>
</dbReference>
<accession>I4DA98</accession>
<dbReference type="GO" id="GO:0016758">
    <property type="term" value="F:hexosyltransferase activity"/>
    <property type="evidence" value="ECO:0007669"/>
    <property type="project" value="InterPro"/>
</dbReference>
<dbReference type="NCBIfam" id="TIGR03590">
    <property type="entry name" value="PseG"/>
    <property type="match status" value="1"/>
</dbReference>
<feature type="binding site" evidence="2">
    <location>
        <position position="174"/>
    </location>
    <ligand>
        <name>substrate</name>
    </ligand>
</feature>
<protein>
    <submittedName>
        <fullName evidence="4">Pseudaminic acid biosynthesis-associated protein PseG</fullName>
    </submittedName>
</protein>
<dbReference type="AlphaFoldDB" id="I4DA98"/>